<feature type="compositionally biased region" description="Low complexity" evidence="2">
    <location>
        <begin position="1"/>
        <end position="19"/>
    </location>
</feature>
<protein>
    <submittedName>
        <fullName evidence="4 5">Coiled-coil domain-containing protein 125</fullName>
    </submittedName>
</protein>
<sequence>MTMPTTTTTTSRSTTLNSTSEEDADDMVAGDLGAGLGKKPGGLVFEEKEASPLQTPAAAVAAGHCKGGGPHDPARALSGGGGGGGHAVNGCVGTRADRLADCELALEVLRHELEHSHEEAEALRRQLEQAHELLEEKDAAIQTLQSKAVFGIATSHCVEKVQRIEESKKSLEKEVNELRWEVESNRERLSSVEKLWLERYDRLCCENEALMASLELRAEEARNLSADNMGLKRQRDELQASLSVRDKRTLLGSCAGLGQRPGGRSEVTPLELAVLGACRCGGTAVPALATGEPCACAWATAAARRKIVELKSQLEELRRREEESVAVGDAYRIAFEQQLCRAATFAARMAPRQRPPSAAGRPLRHNHPAVPAHGTGRADARAGIGAACS</sequence>
<feature type="coiled-coil region" evidence="1">
    <location>
        <begin position="99"/>
        <end position="188"/>
    </location>
</feature>
<dbReference type="RefSeq" id="XP_032812133.1">
    <property type="nucleotide sequence ID" value="XM_032956242.1"/>
</dbReference>
<dbReference type="AlphaFoldDB" id="A0AAJ7T8K9"/>
<name>A0AAJ7T8K9_PETMA</name>
<dbReference type="PANTHER" id="PTHR28616:SF1">
    <property type="entry name" value="COILED-COIL DOMAIN-CONTAINING PROTEIN 125"/>
    <property type="match status" value="1"/>
</dbReference>
<feature type="region of interest" description="Disordered" evidence="2">
    <location>
        <begin position="350"/>
        <end position="389"/>
    </location>
</feature>
<evidence type="ECO:0000313" key="3">
    <source>
        <dbReference type="Proteomes" id="UP001318040"/>
    </source>
</evidence>
<feature type="compositionally biased region" description="Low complexity" evidence="2">
    <location>
        <begin position="374"/>
        <end position="389"/>
    </location>
</feature>
<dbReference type="KEGG" id="pmrn:116943400"/>
<dbReference type="RefSeq" id="XP_032812132.1">
    <property type="nucleotide sequence ID" value="XM_032956241.1"/>
</dbReference>
<feature type="coiled-coil region" evidence="1">
    <location>
        <begin position="300"/>
        <end position="327"/>
    </location>
</feature>
<dbReference type="GO" id="GO:2000146">
    <property type="term" value="P:negative regulation of cell motility"/>
    <property type="evidence" value="ECO:0007669"/>
    <property type="project" value="TreeGrafter"/>
</dbReference>
<keyword evidence="1" id="KW-0175">Coiled coil</keyword>
<reference evidence="4 5" key="1">
    <citation type="submission" date="2025-04" db="UniProtKB">
        <authorList>
            <consortium name="RefSeq"/>
        </authorList>
    </citation>
    <scope>IDENTIFICATION</scope>
    <source>
        <tissue evidence="4 5">Sperm</tissue>
    </source>
</reference>
<dbReference type="InterPro" id="IPR034608">
    <property type="entry name" value="CCDC125"/>
</dbReference>
<dbReference type="Proteomes" id="UP001318040">
    <property type="component" value="Chromosome 1"/>
</dbReference>
<accession>A0AAJ7T8K9</accession>
<proteinExistence type="predicted"/>
<feature type="region of interest" description="Disordered" evidence="2">
    <location>
        <begin position="1"/>
        <end position="41"/>
    </location>
</feature>
<evidence type="ECO:0000313" key="5">
    <source>
        <dbReference type="RefSeq" id="XP_032812133.1"/>
    </source>
</evidence>
<organism evidence="3 5">
    <name type="scientific">Petromyzon marinus</name>
    <name type="common">Sea lamprey</name>
    <dbReference type="NCBI Taxonomy" id="7757"/>
    <lineage>
        <taxon>Eukaryota</taxon>
        <taxon>Metazoa</taxon>
        <taxon>Chordata</taxon>
        <taxon>Craniata</taxon>
        <taxon>Vertebrata</taxon>
        <taxon>Cyclostomata</taxon>
        <taxon>Hyperoartia</taxon>
        <taxon>Petromyzontiformes</taxon>
        <taxon>Petromyzontidae</taxon>
        <taxon>Petromyzon</taxon>
    </lineage>
</organism>
<reference evidence="3" key="2">
    <citation type="submission" date="2025-05" db="UniProtKB">
        <authorList>
            <consortium name="RefSeq"/>
        </authorList>
    </citation>
    <scope>NUCLEOTIDE SEQUENCE [LARGE SCALE GENOMIC DNA]</scope>
</reference>
<keyword evidence="3" id="KW-1185">Reference proteome</keyword>
<evidence type="ECO:0000256" key="1">
    <source>
        <dbReference type="SAM" id="Coils"/>
    </source>
</evidence>
<dbReference type="PANTHER" id="PTHR28616">
    <property type="entry name" value="COILED-COIL DOMAIN-CONTAINING PROTEIN 125"/>
    <property type="match status" value="1"/>
</dbReference>
<dbReference type="CTD" id="202243"/>
<evidence type="ECO:0000313" key="4">
    <source>
        <dbReference type="RefSeq" id="XP_032812132.1"/>
    </source>
</evidence>
<evidence type="ECO:0000256" key="2">
    <source>
        <dbReference type="SAM" id="MobiDB-lite"/>
    </source>
</evidence>
<dbReference type="GO" id="GO:0035024">
    <property type="term" value="P:negative regulation of Rho protein signal transduction"/>
    <property type="evidence" value="ECO:0007669"/>
    <property type="project" value="TreeGrafter"/>
</dbReference>
<gene>
    <name evidence="4 5" type="primary">CCDC125</name>
</gene>
<dbReference type="GO" id="GO:0005737">
    <property type="term" value="C:cytoplasm"/>
    <property type="evidence" value="ECO:0007669"/>
    <property type="project" value="TreeGrafter"/>
</dbReference>